<dbReference type="GO" id="GO:0005886">
    <property type="term" value="C:plasma membrane"/>
    <property type="evidence" value="ECO:0007669"/>
    <property type="project" value="UniProtKB-SubCell"/>
</dbReference>
<feature type="transmembrane region" description="Helical" evidence="6">
    <location>
        <begin position="136"/>
        <end position="155"/>
    </location>
</feature>
<feature type="transmembrane region" description="Helical" evidence="6">
    <location>
        <begin position="262"/>
        <end position="283"/>
    </location>
</feature>
<protein>
    <submittedName>
        <fullName evidence="8">Major facilitator superfamily MFS_1</fullName>
    </submittedName>
</protein>
<dbReference type="SUPFAM" id="SSF103473">
    <property type="entry name" value="MFS general substrate transporter"/>
    <property type="match status" value="1"/>
</dbReference>
<accession>G8TYM7</accession>
<evidence type="ECO:0000256" key="2">
    <source>
        <dbReference type="ARBA" id="ARBA00022448"/>
    </source>
</evidence>
<organism evidence="8 9">
    <name type="scientific">Sulfobacillus acidophilus (strain ATCC 700253 / DSM 10332 / NAL)</name>
    <dbReference type="NCBI Taxonomy" id="679936"/>
    <lineage>
        <taxon>Bacteria</taxon>
        <taxon>Bacillati</taxon>
        <taxon>Bacillota</taxon>
        <taxon>Clostridia</taxon>
        <taxon>Eubacteriales</taxon>
        <taxon>Clostridiales Family XVII. Incertae Sedis</taxon>
        <taxon>Sulfobacillus</taxon>
    </lineage>
</organism>
<evidence type="ECO:0000259" key="7">
    <source>
        <dbReference type="PROSITE" id="PS50850"/>
    </source>
</evidence>
<evidence type="ECO:0000313" key="8">
    <source>
        <dbReference type="EMBL" id="AEW03992.1"/>
    </source>
</evidence>
<feature type="transmembrane region" description="Helical" evidence="6">
    <location>
        <begin position="325"/>
        <end position="344"/>
    </location>
</feature>
<keyword evidence="5 6" id="KW-0472">Membrane</keyword>
<dbReference type="PROSITE" id="PS50850">
    <property type="entry name" value="MFS"/>
    <property type="match status" value="1"/>
</dbReference>
<dbReference type="InterPro" id="IPR020846">
    <property type="entry name" value="MFS_dom"/>
</dbReference>
<evidence type="ECO:0000256" key="4">
    <source>
        <dbReference type="ARBA" id="ARBA00022989"/>
    </source>
</evidence>
<dbReference type="PRINTS" id="PR01036">
    <property type="entry name" value="TCRTETB"/>
</dbReference>
<keyword evidence="2" id="KW-0813">Transport</keyword>
<dbReference type="PATRIC" id="fig|679936.5.peg.445"/>
<name>G8TYM7_SULAD</name>
<dbReference type="Pfam" id="PF07690">
    <property type="entry name" value="MFS_1"/>
    <property type="match status" value="1"/>
</dbReference>
<dbReference type="HOGENOM" id="CLU_000960_2_7_9"/>
<dbReference type="EMBL" id="CP003179">
    <property type="protein sequence ID" value="AEW03992.1"/>
    <property type="molecule type" value="Genomic_DNA"/>
</dbReference>
<feature type="transmembrane region" description="Helical" evidence="6">
    <location>
        <begin position="429"/>
        <end position="451"/>
    </location>
</feature>
<evidence type="ECO:0000313" key="9">
    <source>
        <dbReference type="Proteomes" id="UP000005439"/>
    </source>
</evidence>
<comment type="subcellular location">
    <subcellularLocation>
        <location evidence="1">Cell membrane</location>
        <topology evidence="1">Multi-pass membrane protein</topology>
    </subcellularLocation>
</comment>
<feature type="transmembrane region" description="Helical" evidence="6">
    <location>
        <begin position="73"/>
        <end position="90"/>
    </location>
</feature>
<feature type="transmembrane region" description="Helical" evidence="6">
    <location>
        <begin position="197"/>
        <end position="216"/>
    </location>
</feature>
<feature type="transmembrane region" description="Helical" evidence="6">
    <location>
        <begin position="295"/>
        <end position="313"/>
    </location>
</feature>
<keyword evidence="9" id="KW-1185">Reference proteome</keyword>
<reference evidence="9" key="1">
    <citation type="submission" date="2011-12" db="EMBL/GenBank/DDBJ databases">
        <title>The complete genome of chromosome of Sulfobacillus acidophilus DSM 10332.</title>
        <authorList>
            <person name="Lucas S."/>
            <person name="Han J."/>
            <person name="Lapidus A."/>
            <person name="Bruce D."/>
            <person name="Goodwin L."/>
            <person name="Pitluck S."/>
            <person name="Peters L."/>
            <person name="Kyrpides N."/>
            <person name="Mavromatis K."/>
            <person name="Ivanova N."/>
            <person name="Mikhailova N."/>
            <person name="Chertkov O."/>
            <person name="Saunders E."/>
            <person name="Detter J.C."/>
            <person name="Tapia R."/>
            <person name="Han C."/>
            <person name="Land M."/>
            <person name="Hauser L."/>
            <person name="Markowitz V."/>
            <person name="Cheng J.-F."/>
            <person name="Hugenholtz P."/>
            <person name="Woyke T."/>
            <person name="Wu D."/>
            <person name="Pukall R."/>
            <person name="Gehrich-Schroeter G."/>
            <person name="Schneider S."/>
            <person name="Klenk H.-P."/>
            <person name="Eisen J.A."/>
        </authorList>
    </citation>
    <scope>NUCLEOTIDE SEQUENCE [LARGE SCALE GENOMIC DNA]</scope>
    <source>
        <strain evidence="9">ATCC 700253 / DSM 10332 / NAL</strain>
    </source>
</reference>
<feature type="transmembrane region" description="Helical" evidence="6">
    <location>
        <begin position="102"/>
        <end position="124"/>
    </location>
</feature>
<dbReference type="InterPro" id="IPR036259">
    <property type="entry name" value="MFS_trans_sf"/>
</dbReference>
<feature type="transmembrane region" description="Helical" evidence="6">
    <location>
        <begin position="37"/>
        <end position="61"/>
    </location>
</feature>
<evidence type="ECO:0000256" key="5">
    <source>
        <dbReference type="ARBA" id="ARBA00023136"/>
    </source>
</evidence>
<feature type="transmembrane region" description="Helical" evidence="6">
    <location>
        <begin position="396"/>
        <end position="417"/>
    </location>
</feature>
<dbReference type="PANTHER" id="PTHR23501">
    <property type="entry name" value="MAJOR FACILITATOR SUPERFAMILY"/>
    <property type="match status" value="1"/>
</dbReference>
<evidence type="ECO:0000256" key="3">
    <source>
        <dbReference type="ARBA" id="ARBA00022692"/>
    </source>
</evidence>
<dbReference type="STRING" id="679936.Sulac_0432"/>
<dbReference type="InterPro" id="IPR011701">
    <property type="entry name" value="MFS"/>
</dbReference>
<feature type="transmembrane region" description="Helical" evidence="6">
    <location>
        <begin position="161"/>
        <end position="177"/>
    </location>
</feature>
<dbReference type="AlphaFoldDB" id="G8TYM7"/>
<keyword evidence="3 6" id="KW-0812">Transmembrane</keyword>
<gene>
    <name evidence="8" type="ordered locus">Sulac_0432</name>
</gene>
<sequence>MNPAALRASRGVLLATFLGAMDSTVMGTIGPTVASRFHALVWEPWMITAFMLCTTLATPVFGRLADTTDNRRLYAVALTVFAAGSAWTALSPSMDFLLIGRIIQGLGAGGLFTMGLILLGRLFTGPTRATMQARQSAMWGIAAVLGPTLGGVAALGAGWRLLFAINVPLAWMAIRVMRAVELPPPDQQAPPLDRAGLALLTIVLVAVLALPTLWATGEPVKWLWAALGTALIGGSLLLAVERRIRDPLIPWALWRHPVVRRTTSLAILASALIYSLVTLVPLWTRQLWHADALTTGWVTLPIPLGWAIGSIMVGRRLKSWGFRRMGLWGTGIFGLGIASLDIAPRFPLPLIIGAGGGLLAGVGMGSVIMTGLLLVQSTASVDTLGAATGLYNFGRNLGNALGPGVLGGVAVGMATIGHPNGLRASTAGWLHALNGTWLGIVALTLGVAILLMRFPQHVPNPDPSVDTWNPVSPS</sequence>
<dbReference type="KEGG" id="sap:Sulac_0432"/>
<feature type="transmembrane region" description="Helical" evidence="6">
    <location>
        <begin position="222"/>
        <end position="241"/>
    </location>
</feature>
<reference evidence="8 9" key="2">
    <citation type="journal article" date="2012" name="Stand. Genomic Sci.">
        <title>Complete genome sequence of the moderately thermophilic mineral-sulfide-oxidizing firmicute Sulfobacillus acidophilus type strain (NAL(T)).</title>
        <authorList>
            <person name="Anderson I."/>
            <person name="Chertkov O."/>
            <person name="Chen A."/>
            <person name="Saunders E."/>
            <person name="Lapidus A."/>
            <person name="Nolan M."/>
            <person name="Lucas S."/>
            <person name="Hammon N."/>
            <person name="Deshpande S."/>
            <person name="Cheng J.F."/>
            <person name="Han C."/>
            <person name="Tapia R."/>
            <person name="Goodwin L.A."/>
            <person name="Pitluck S."/>
            <person name="Liolios K."/>
            <person name="Pagani I."/>
            <person name="Ivanova N."/>
            <person name="Mikhailova N."/>
            <person name="Pati A."/>
            <person name="Palaniappan K."/>
            <person name="Land M."/>
            <person name="Pan C."/>
            <person name="Rohde M."/>
            <person name="Pukall R."/>
            <person name="Goker M."/>
            <person name="Detter J.C."/>
            <person name="Woyke T."/>
            <person name="Bristow J."/>
            <person name="Eisen J.A."/>
            <person name="Markowitz V."/>
            <person name="Hugenholtz P."/>
            <person name="Kyrpides N.C."/>
            <person name="Klenk H.P."/>
            <person name="Mavromatis K."/>
        </authorList>
    </citation>
    <scope>NUCLEOTIDE SEQUENCE [LARGE SCALE GENOMIC DNA]</scope>
    <source>
        <strain evidence="9">ATCC 700253 / DSM 10332 / NAL</strain>
    </source>
</reference>
<dbReference type="Proteomes" id="UP000005439">
    <property type="component" value="Chromosome"/>
</dbReference>
<feature type="domain" description="Major facilitator superfamily (MFS) profile" evidence="7">
    <location>
        <begin position="8"/>
        <end position="458"/>
    </location>
</feature>
<proteinExistence type="predicted"/>
<feature type="transmembrane region" description="Helical" evidence="6">
    <location>
        <begin position="350"/>
        <end position="375"/>
    </location>
</feature>
<dbReference type="GO" id="GO:0022857">
    <property type="term" value="F:transmembrane transporter activity"/>
    <property type="evidence" value="ECO:0007669"/>
    <property type="project" value="InterPro"/>
</dbReference>
<evidence type="ECO:0000256" key="1">
    <source>
        <dbReference type="ARBA" id="ARBA00004651"/>
    </source>
</evidence>
<dbReference type="PANTHER" id="PTHR23501:SF191">
    <property type="entry name" value="VACUOLAR BASIC AMINO ACID TRANSPORTER 4"/>
    <property type="match status" value="1"/>
</dbReference>
<dbReference type="Gene3D" id="1.20.1250.20">
    <property type="entry name" value="MFS general substrate transporter like domains"/>
    <property type="match status" value="2"/>
</dbReference>
<evidence type="ECO:0000256" key="6">
    <source>
        <dbReference type="SAM" id="Phobius"/>
    </source>
</evidence>
<keyword evidence="4 6" id="KW-1133">Transmembrane helix</keyword>